<protein>
    <submittedName>
        <fullName evidence="3">Uncharacterized protein</fullName>
    </submittedName>
</protein>
<keyword evidence="4" id="KW-1185">Reference proteome</keyword>
<reference evidence="3 4" key="1">
    <citation type="journal article" date="2013" name="Nat. Genet.">
        <title>The genome of the hydatid tapeworm Echinococcus granulosus.</title>
        <authorList>
            <person name="Zheng H."/>
            <person name="Zhang W."/>
            <person name="Zhang L."/>
            <person name="Zhang Z."/>
            <person name="Li J."/>
            <person name="Lu G."/>
            <person name="Zhu Y."/>
            <person name="Wang Y."/>
            <person name="Huang Y."/>
            <person name="Liu J."/>
            <person name="Kang H."/>
            <person name="Chen J."/>
            <person name="Wang L."/>
            <person name="Chen A."/>
            <person name="Yu S."/>
            <person name="Gao Z."/>
            <person name="Jin L."/>
            <person name="Gu W."/>
            <person name="Wang Z."/>
            <person name="Zhao L."/>
            <person name="Shi B."/>
            <person name="Wen H."/>
            <person name="Lin R."/>
            <person name="Jones M.K."/>
            <person name="Brejova B."/>
            <person name="Vinar T."/>
            <person name="Zhao G."/>
            <person name="McManus D.P."/>
            <person name="Chen Z."/>
            <person name="Zhou Y."/>
            <person name="Wang S."/>
        </authorList>
    </citation>
    <scope>NUCLEOTIDE SEQUENCE [LARGE SCALE GENOMIC DNA]</scope>
</reference>
<evidence type="ECO:0000256" key="1">
    <source>
        <dbReference type="ARBA" id="ARBA00007099"/>
    </source>
</evidence>
<dbReference type="InterPro" id="IPR024131">
    <property type="entry name" value="UPF0489"/>
</dbReference>
<dbReference type="OMA" id="HCHIKNS"/>
<dbReference type="EMBL" id="APAU02000020">
    <property type="protein sequence ID" value="EUB61456.1"/>
    <property type="molecule type" value="Genomic_DNA"/>
</dbReference>
<sequence length="424" mass="47618">MWALTLLLLTSAQSLGEDVQVFIEEEHHEVILHWISALERKGWPKADLIHIDGHSDMDYPELVNSLPVGHVPNSPSQISAMMQRNDQFIQAAIVGNLIRSVYIILPTWTSNESVAFNASIGKTSKNFTNRHQLCLCFTDQNSNKNETCQTRSLGSEDTELQILPHLCTPRISSYRHVELNSYTAVRGTLQRMLQKQDPATLIIDIDEDFFGVQLPASSLLQNDCDLIDLFEISNTFHSIFCPPVSMTGAEELEIDSWFQQTIKSFAMAGCFSPTVCLDMYYNSSLPICCRNKALKAISETGICLEAASRTFQTKPKIGLCLGHNLPGASVVPEFVPSYKNIVGLARNMTRILNATLARRPIVITIARSSRDGYVVRKLQPMIELAIKMVLKRVFNLTDANFHYSDYLAGGKIGWVDRYRETIKI</sequence>
<name>W6UK05_ECHGR</name>
<gene>
    <name evidence="3" type="ORF">EGR_03746</name>
</gene>
<dbReference type="PANTHER" id="PTHR13225">
    <property type="entry name" value="MISEXPRESSION SUPPRESSOR OF RAS 6"/>
    <property type="match status" value="1"/>
</dbReference>
<dbReference type="CTD" id="36339461"/>
<dbReference type="Proteomes" id="UP000019149">
    <property type="component" value="Unassembled WGS sequence"/>
</dbReference>
<dbReference type="Pfam" id="PF12640">
    <property type="entry name" value="UPF0489"/>
    <property type="match status" value="1"/>
</dbReference>
<evidence type="ECO:0000256" key="2">
    <source>
        <dbReference type="SAM" id="SignalP"/>
    </source>
</evidence>
<accession>W6UK05</accession>
<comment type="similarity">
    <text evidence="1">Belongs to the UPF0489 family.</text>
</comment>
<dbReference type="PANTHER" id="PTHR13225:SF3">
    <property type="entry name" value="UPF0489 PROTEIN C5ORF22"/>
    <property type="match status" value="1"/>
</dbReference>
<dbReference type="OrthoDB" id="418142at2759"/>
<comment type="caution">
    <text evidence="3">The sequence shown here is derived from an EMBL/GenBank/DDBJ whole genome shotgun (WGS) entry which is preliminary data.</text>
</comment>
<dbReference type="GeneID" id="36339461"/>
<dbReference type="AlphaFoldDB" id="W6UK05"/>
<evidence type="ECO:0000313" key="3">
    <source>
        <dbReference type="EMBL" id="EUB61456.1"/>
    </source>
</evidence>
<evidence type="ECO:0000313" key="4">
    <source>
        <dbReference type="Proteomes" id="UP000019149"/>
    </source>
</evidence>
<dbReference type="RefSeq" id="XP_024352652.1">
    <property type="nucleotide sequence ID" value="XM_024492995.1"/>
</dbReference>
<feature type="chain" id="PRO_5004884900" evidence="2">
    <location>
        <begin position="17"/>
        <end position="424"/>
    </location>
</feature>
<proteinExistence type="inferred from homology"/>
<keyword evidence="2" id="KW-0732">Signal</keyword>
<organism evidence="3 4">
    <name type="scientific">Echinococcus granulosus</name>
    <name type="common">Hydatid tapeworm</name>
    <dbReference type="NCBI Taxonomy" id="6210"/>
    <lineage>
        <taxon>Eukaryota</taxon>
        <taxon>Metazoa</taxon>
        <taxon>Spiralia</taxon>
        <taxon>Lophotrochozoa</taxon>
        <taxon>Platyhelminthes</taxon>
        <taxon>Cestoda</taxon>
        <taxon>Eucestoda</taxon>
        <taxon>Cyclophyllidea</taxon>
        <taxon>Taeniidae</taxon>
        <taxon>Echinococcus</taxon>
        <taxon>Echinococcus granulosus group</taxon>
    </lineage>
</organism>
<dbReference type="KEGG" id="egl:EGR_03746"/>
<feature type="signal peptide" evidence="2">
    <location>
        <begin position="1"/>
        <end position="16"/>
    </location>
</feature>